<protein>
    <submittedName>
        <fullName evidence="2">Uncharacterized protein</fullName>
    </submittedName>
</protein>
<evidence type="ECO:0000256" key="1">
    <source>
        <dbReference type="SAM" id="MobiDB-lite"/>
    </source>
</evidence>
<dbReference type="OrthoDB" id="9827360at2"/>
<proteinExistence type="predicted"/>
<gene>
    <name evidence="2" type="ORF">P409_32630</name>
</gene>
<reference evidence="2 3" key="1">
    <citation type="submission" date="2014-01" db="EMBL/GenBank/DDBJ databases">
        <title>Genome sequence determination for a cystic fibrosis isolate, Inquilinus limosus.</title>
        <authorList>
            <person name="Pino M."/>
            <person name="Di Conza J."/>
            <person name="Gutkind G."/>
        </authorList>
    </citation>
    <scope>NUCLEOTIDE SEQUENCE [LARGE SCALE GENOMIC DNA]</scope>
    <source>
        <strain evidence="2 3">MP06</strain>
    </source>
</reference>
<dbReference type="Proteomes" id="UP000029995">
    <property type="component" value="Unassembled WGS sequence"/>
</dbReference>
<feature type="compositionally biased region" description="Pro residues" evidence="1">
    <location>
        <begin position="207"/>
        <end position="216"/>
    </location>
</feature>
<evidence type="ECO:0000313" key="2">
    <source>
        <dbReference type="EMBL" id="KGM30501.1"/>
    </source>
</evidence>
<dbReference type="EMBL" id="JANX01000808">
    <property type="protein sequence ID" value="KGM30501.1"/>
    <property type="molecule type" value="Genomic_DNA"/>
</dbReference>
<dbReference type="RefSeq" id="WP_034848471.1">
    <property type="nucleotide sequence ID" value="NZ_JANX01000808.1"/>
</dbReference>
<sequence length="216" mass="24188">MNEAQFEPIKPTDPDMLWTGWALHMVREAAEIDMRSKRMTERQQERADSDSAVDFGQIQSRLSRSLRLSVALAERIRIDYLMRRGEREASGEQQRRRQKREQAVEAVVKATATPIDGEGAEHLRSVVWKRVVEDEILDAQLDSLSPEEFVQAVCRKIGRPPPPIPLPQGCGEAVEDAPQAEPAETADHEPAEDWVSASDEPGTGRPMPRPSTPDSS</sequence>
<dbReference type="AlphaFoldDB" id="A0A0A0CVN9"/>
<organism evidence="2 3">
    <name type="scientific">Inquilinus limosus MP06</name>
    <dbReference type="NCBI Taxonomy" id="1398085"/>
    <lineage>
        <taxon>Bacteria</taxon>
        <taxon>Pseudomonadati</taxon>
        <taxon>Pseudomonadota</taxon>
        <taxon>Alphaproteobacteria</taxon>
        <taxon>Rhodospirillales</taxon>
        <taxon>Rhodospirillaceae</taxon>
        <taxon>Inquilinus</taxon>
    </lineage>
</organism>
<evidence type="ECO:0000313" key="3">
    <source>
        <dbReference type="Proteomes" id="UP000029995"/>
    </source>
</evidence>
<accession>A0A0A0CVN9</accession>
<feature type="region of interest" description="Disordered" evidence="1">
    <location>
        <begin position="160"/>
        <end position="216"/>
    </location>
</feature>
<name>A0A0A0CVN9_9PROT</name>
<comment type="caution">
    <text evidence="2">The sequence shown here is derived from an EMBL/GenBank/DDBJ whole genome shotgun (WGS) entry which is preliminary data.</text>
</comment>